<evidence type="ECO:0000256" key="2">
    <source>
        <dbReference type="ARBA" id="ARBA00012028"/>
    </source>
</evidence>
<dbReference type="PROSITE" id="PS00175">
    <property type="entry name" value="PG_MUTASE"/>
    <property type="match status" value="1"/>
</dbReference>
<dbReference type="PANTHER" id="PTHR11931">
    <property type="entry name" value="PHOSPHOGLYCERATE MUTASE"/>
    <property type="match status" value="1"/>
</dbReference>
<evidence type="ECO:0000256" key="4">
    <source>
        <dbReference type="ARBA" id="ARBA00023235"/>
    </source>
</evidence>
<reference evidence="5 6" key="1">
    <citation type="submission" date="2022-06" db="EMBL/GenBank/DDBJ databases">
        <title>Isolation of gut microbiota from human fecal samples.</title>
        <authorList>
            <person name="Pamer E.G."/>
            <person name="Barat B."/>
            <person name="Waligurski E."/>
            <person name="Medina S."/>
            <person name="Paddock L."/>
            <person name="Mostad J."/>
        </authorList>
    </citation>
    <scope>NUCLEOTIDE SEQUENCE [LARGE SCALE GENOMIC DNA]</scope>
    <source>
        <strain evidence="5 6">DFI.7.95</strain>
    </source>
</reference>
<dbReference type="Gene3D" id="3.40.50.1240">
    <property type="entry name" value="Phosphoglycerate mutase-like"/>
    <property type="match status" value="1"/>
</dbReference>
<dbReference type="InterPro" id="IPR001345">
    <property type="entry name" value="PG/BPGM_mutase_AS"/>
</dbReference>
<dbReference type="EC" id="5.4.2.11" evidence="2"/>
<dbReference type="PIRSF" id="PIRSF000709">
    <property type="entry name" value="6PFK_2-Ptase"/>
    <property type="match status" value="1"/>
</dbReference>
<dbReference type="RefSeq" id="WP_256312252.1">
    <property type="nucleotide sequence ID" value="NZ_JANGAC010000013.1"/>
</dbReference>
<evidence type="ECO:0000313" key="5">
    <source>
        <dbReference type="EMBL" id="MCQ4924509.1"/>
    </source>
</evidence>
<dbReference type="InterPro" id="IPR013078">
    <property type="entry name" value="His_Pase_superF_clade-1"/>
</dbReference>
<proteinExistence type="inferred from homology"/>
<keyword evidence="6" id="KW-1185">Reference proteome</keyword>
<dbReference type="EMBL" id="JANGAC010000013">
    <property type="protein sequence ID" value="MCQ4924509.1"/>
    <property type="molecule type" value="Genomic_DNA"/>
</dbReference>
<keyword evidence="4" id="KW-0413">Isomerase</keyword>
<comment type="caution">
    <text evidence="5">The sequence shown here is derived from an EMBL/GenBank/DDBJ whole genome shotgun (WGS) entry which is preliminary data.</text>
</comment>
<keyword evidence="3" id="KW-0324">Glycolysis</keyword>
<dbReference type="SUPFAM" id="SSF53254">
    <property type="entry name" value="Phosphoglycerate mutase-like"/>
    <property type="match status" value="1"/>
</dbReference>
<dbReference type="CDD" id="cd07067">
    <property type="entry name" value="HP_PGM_like"/>
    <property type="match status" value="1"/>
</dbReference>
<accession>A0ABT1SDL2</accession>
<dbReference type="Proteomes" id="UP001524478">
    <property type="component" value="Unassembled WGS sequence"/>
</dbReference>
<evidence type="ECO:0000256" key="1">
    <source>
        <dbReference type="ARBA" id="ARBA00006717"/>
    </source>
</evidence>
<dbReference type="Pfam" id="PF00300">
    <property type="entry name" value="His_Phos_1"/>
    <property type="match status" value="1"/>
</dbReference>
<organism evidence="5 6">
    <name type="scientific">Tissierella carlieri</name>
    <dbReference type="NCBI Taxonomy" id="689904"/>
    <lineage>
        <taxon>Bacteria</taxon>
        <taxon>Bacillati</taxon>
        <taxon>Bacillota</taxon>
        <taxon>Tissierellia</taxon>
        <taxon>Tissierellales</taxon>
        <taxon>Tissierellaceae</taxon>
        <taxon>Tissierella</taxon>
    </lineage>
</organism>
<dbReference type="SMART" id="SM00855">
    <property type="entry name" value="PGAM"/>
    <property type="match status" value="1"/>
</dbReference>
<protein>
    <recommendedName>
        <fullName evidence="2">phosphoglycerate mutase (2,3-diphosphoglycerate-dependent)</fullName>
        <ecNumber evidence="2">5.4.2.11</ecNumber>
    </recommendedName>
</protein>
<sequence>MKIYITRHGETKWNKEGRMQGWQNSDLIENGVKGAKKLGYRLRDIDFDCIYCSPLGRAVATAEHIRQDKDTEIILVDSLREMGFGKWEGMGHDTIKELYPTEHFNFWNRPHLYSPIEGESFEELFERVKGVLNQIISNSSLENVLIVSHAVVIKAIYAIIRKYPLEELWTPPFLQGTSLTIVEVEENEINIILEADTSHLE</sequence>
<dbReference type="InterPro" id="IPR029033">
    <property type="entry name" value="His_PPase_superfam"/>
</dbReference>
<name>A0ABT1SDL2_9FIRM</name>
<comment type="similarity">
    <text evidence="1">Belongs to the phosphoglycerate mutase family. BPG-dependent PGAM subfamily.</text>
</comment>
<dbReference type="InterPro" id="IPR005952">
    <property type="entry name" value="Phosphogly_mut1"/>
</dbReference>
<evidence type="ECO:0000313" key="6">
    <source>
        <dbReference type="Proteomes" id="UP001524478"/>
    </source>
</evidence>
<evidence type="ECO:0000256" key="3">
    <source>
        <dbReference type="ARBA" id="ARBA00023152"/>
    </source>
</evidence>
<gene>
    <name evidence="5" type="ORF">NE686_15515</name>
</gene>